<protein>
    <submittedName>
        <fullName evidence="2">Uncharacterized protein</fullName>
    </submittedName>
</protein>
<feature type="compositionally biased region" description="Basic residues" evidence="1">
    <location>
        <begin position="649"/>
        <end position="658"/>
    </location>
</feature>
<evidence type="ECO:0000313" key="2">
    <source>
        <dbReference type="EMBL" id="KAG0293428.1"/>
    </source>
</evidence>
<accession>A0A9P6QVH9</accession>
<feature type="region of interest" description="Disordered" evidence="1">
    <location>
        <begin position="579"/>
        <end position="734"/>
    </location>
</feature>
<feature type="region of interest" description="Disordered" evidence="1">
    <location>
        <begin position="280"/>
        <end position="341"/>
    </location>
</feature>
<evidence type="ECO:0000256" key="1">
    <source>
        <dbReference type="SAM" id="MobiDB-lite"/>
    </source>
</evidence>
<feature type="region of interest" description="Disordered" evidence="1">
    <location>
        <begin position="1"/>
        <end position="212"/>
    </location>
</feature>
<dbReference type="EMBL" id="JAAAIN010002415">
    <property type="protein sequence ID" value="KAG0293428.1"/>
    <property type="molecule type" value="Genomic_DNA"/>
</dbReference>
<feature type="compositionally biased region" description="Basic and acidic residues" evidence="1">
    <location>
        <begin position="196"/>
        <end position="212"/>
    </location>
</feature>
<name>A0A9P6QVH9_9FUNG</name>
<feature type="compositionally biased region" description="Polar residues" evidence="1">
    <location>
        <begin position="380"/>
        <end position="396"/>
    </location>
</feature>
<feature type="compositionally biased region" description="Polar residues" evidence="1">
    <location>
        <begin position="410"/>
        <end position="422"/>
    </location>
</feature>
<feature type="compositionally biased region" description="Low complexity" evidence="1">
    <location>
        <begin position="713"/>
        <end position="734"/>
    </location>
</feature>
<dbReference type="OrthoDB" id="2359117at2759"/>
<gene>
    <name evidence="2" type="ORF">BGZ97_005348</name>
</gene>
<dbReference type="AlphaFoldDB" id="A0A9P6QVH9"/>
<reference evidence="2" key="1">
    <citation type="journal article" date="2020" name="Fungal Divers.">
        <title>Resolving the Mortierellaceae phylogeny through synthesis of multi-gene phylogenetics and phylogenomics.</title>
        <authorList>
            <person name="Vandepol N."/>
            <person name="Liber J."/>
            <person name="Desiro A."/>
            <person name="Na H."/>
            <person name="Kennedy M."/>
            <person name="Barry K."/>
            <person name="Grigoriev I.V."/>
            <person name="Miller A.N."/>
            <person name="O'Donnell K."/>
            <person name="Stajich J.E."/>
            <person name="Bonito G."/>
        </authorList>
    </citation>
    <scope>NUCLEOTIDE SEQUENCE</scope>
    <source>
        <strain evidence="2">NVP60</strain>
    </source>
</reference>
<comment type="caution">
    <text evidence="2">The sequence shown here is derived from an EMBL/GenBank/DDBJ whole genome shotgun (WGS) entry which is preliminary data.</text>
</comment>
<dbReference type="Proteomes" id="UP000823405">
    <property type="component" value="Unassembled WGS sequence"/>
</dbReference>
<feature type="compositionally biased region" description="Polar residues" evidence="1">
    <location>
        <begin position="85"/>
        <end position="117"/>
    </location>
</feature>
<proteinExistence type="predicted"/>
<feature type="compositionally biased region" description="Polar residues" evidence="1">
    <location>
        <begin position="626"/>
        <end position="635"/>
    </location>
</feature>
<sequence length="734" mass="79274">MATNHHTATQLAVSIPIAPGSSSSMTAARYPAPEPQEAPVPTPPTHVAGSTPVSTPTSGMHSPPLSSTLEEEANEKRAAHVAANIDQSQLTGFGNTPTPSSATAAGRNSSSNSNMPLQPTRAAGPALLSGSSRPGRDGRGFSSVTVPTTQKLAKAKPGLKVTQAKSQADAQMYPSGGRDRARDSNASAHSVGSRTAVDHHLRPDLHQVRRPLSKEKTIEHVLQQGKILKLSRRLRTRLEYAILKIRRGWTKYTLQEVESLIQPVCSPRITPRQIHQSISLQSSPLLTERKRAKHTHQRRLSDPARIEQFFDSSDFEMRQTQPPASSSSSPPERFRPRMPSLSQFKDSELFLPAKSLMEIATSKPEPGYLSPYLATQSSPYMSQSASAHNSPHSSRYGTPEPLYRDMTPVGDTSSRSNWSGYSSPARVEPMDEDEQDDNGAPSDTQAAQTILMLSSPTRPAPRTLNQNYIAEMHSGSPSHSPLGEWTAPYSPMTSSPLVQFQTMDSTTPSPDRTPTVDHLDRFKTTSRSSSPTLKRAVRFAAAATQGSLDPSEPSIERIKDKTSGLTGRGEYNVTADLIYPESQPGHDDKKEYSPVPSYASPAYGEAYSHHQHQRDTTPPPPRPMSVSASSANLSVPGTGFAYNSSNHHGGNHSGHHGMRTPPPSGGKDIDMSQYSALGGAQDSRSMRMRRDSGMAQAGKTDDLTTLLRRGAYSSSSTPSSTSSSSRPGSTMHRS</sequence>
<feature type="region of interest" description="Disordered" evidence="1">
    <location>
        <begin position="380"/>
        <end position="444"/>
    </location>
</feature>
<feature type="compositionally biased region" description="Polar residues" evidence="1">
    <location>
        <begin position="1"/>
        <end position="12"/>
    </location>
</feature>
<organism evidence="2 3">
    <name type="scientific">Linnemannia gamsii</name>
    <dbReference type="NCBI Taxonomy" id="64522"/>
    <lineage>
        <taxon>Eukaryota</taxon>
        <taxon>Fungi</taxon>
        <taxon>Fungi incertae sedis</taxon>
        <taxon>Mucoromycota</taxon>
        <taxon>Mortierellomycotina</taxon>
        <taxon>Mortierellomycetes</taxon>
        <taxon>Mortierellales</taxon>
        <taxon>Mortierellaceae</taxon>
        <taxon>Linnemannia</taxon>
    </lineage>
</organism>
<feature type="compositionally biased region" description="Polar residues" evidence="1">
    <location>
        <begin position="51"/>
        <end position="68"/>
    </location>
</feature>
<feature type="compositionally biased region" description="Pro residues" evidence="1">
    <location>
        <begin position="32"/>
        <end position="44"/>
    </location>
</feature>
<feature type="compositionally biased region" description="Low complexity" evidence="1">
    <location>
        <begin position="322"/>
        <end position="331"/>
    </location>
</feature>
<feature type="compositionally biased region" description="Polar residues" evidence="1">
    <location>
        <begin position="184"/>
        <end position="193"/>
    </location>
</feature>
<keyword evidence="3" id="KW-1185">Reference proteome</keyword>
<evidence type="ECO:0000313" key="3">
    <source>
        <dbReference type="Proteomes" id="UP000823405"/>
    </source>
</evidence>